<keyword evidence="3" id="KW-1185">Reference proteome</keyword>
<evidence type="ECO:0000313" key="3">
    <source>
        <dbReference type="Proteomes" id="UP000314294"/>
    </source>
</evidence>
<organism evidence="2 3">
    <name type="scientific">Liparis tanakae</name>
    <name type="common">Tanaka's snailfish</name>
    <dbReference type="NCBI Taxonomy" id="230148"/>
    <lineage>
        <taxon>Eukaryota</taxon>
        <taxon>Metazoa</taxon>
        <taxon>Chordata</taxon>
        <taxon>Craniata</taxon>
        <taxon>Vertebrata</taxon>
        <taxon>Euteleostomi</taxon>
        <taxon>Actinopterygii</taxon>
        <taxon>Neopterygii</taxon>
        <taxon>Teleostei</taxon>
        <taxon>Neoteleostei</taxon>
        <taxon>Acanthomorphata</taxon>
        <taxon>Eupercaria</taxon>
        <taxon>Perciformes</taxon>
        <taxon>Cottioidei</taxon>
        <taxon>Cottales</taxon>
        <taxon>Liparidae</taxon>
        <taxon>Liparis</taxon>
    </lineage>
</organism>
<proteinExistence type="predicted"/>
<evidence type="ECO:0000256" key="1">
    <source>
        <dbReference type="SAM" id="MobiDB-lite"/>
    </source>
</evidence>
<name>A0A4Z2J7D2_9TELE</name>
<protein>
    <submittedName>
        <fullName evidence="2">Uncharacterized protein</fullName>
    </submittedName>
</protein>
<dbReference type="AlphaFoldDB" id="A0A4Z2J7D2"/>
<dbReference type="EMBL" id="SRLO01000020">
    <property type="protein sequence ID" value="TNN85503.1"/>
    <property type="molecule type" value="Genomic_DNA"/>
</dbReference>
<comment type="caution">
    <text evidence="2">The sequence shown here is derived from an EMBL/GenBank/DDBJ whole genome shotgun (WGS) entry which is preliminary data.</text>
</comment>
<sequence>MPDWGLGRRAYRSGRLAVPVSVADRRRRDESFITASSTTSQSQHAGKGRPVLLYCQRERNVQQLSLGPAALSDVVAQRRSDQWL</sequence>
<dbReference type="Proteomes" id="UP000314294">
    <property type="component" value="Unassembled WGS sequence"/>
</dbReference>
<reference evidence="2 3" key="1">
    <citation type="submission" date="2019-03" db="EMBL/GenBank/DDBJ databases">
        <title>First draft genome of Liparis tanakae, snailfish: a comprehensive survey of snailfish specific genes.</title>
        <authorList>
            <person name="Kim W."/>
            <person name="Song I."/>
            <person name="Jeong J.-H."/>
            <person name="Kim D."/>
            <person name="Kim S."/>
            <person name="Ryu S."/>
            <person name="Song J.Y."/>
            <person name="Lee S.K."/>
        </authorList>
    </citation>
    <scope>NUCLEOTIDE SEQUENCE [LARGE SCALE GENOMIC DNA]</scope>
    <source>
        <tissue evidence="2">Muscle</tissue>
    </source>
</reference>
<feature type="region of interest" description="Disordered" evidence="1">
    <location>
        <begin position="29"/>
        <end position="48"/>
    </location>
</feature>
<gene>
    <name evidence="2" type="ORF">EYF80_004136</name>
</gene>
<evidence type="ECO:0000313" key="2">
    <source>
        <dbReference type="EMBL" id="TNN85503.1"/>
    </source>
</evidence>
<accession>A0A4Z2J7D2</accession>